<protein>
    <submittedName>
        <fullName evidence="2">Uncharacterized protein</fullName>
    </submittedName>
</protein>
<keyword evidence="3" id="KW-1185">Reference proteome</keyword>
<evidence type="ECO:0000256" key="1">
    <source>
        <dbReference type="SAM" id="MobiDB-lite"/>
    </source>
</evidence>
<proteinExistence type="predicted"/>
<organism evidence="2 3">
    <name type="scientific">Paspalum notatum var. saurae</name>
    <dbReference type="NCBI Taxonomy" id="547442"/>
    <lineage>
        <taxon>Eukaryota</taxon>
        <taxon>Viridiplantae</taxon>
        <taxon>Streptophyta</taxon>
        <taxon>Embryophyta</taxon>
        <taxon>Tracheophyta</taxon>
        <taxon>Spermatophyta</taxon>
        <taxon>Magnoliopsida</taxon>
        <taxon>Liliopsida</taxon>
        <taxon>Poales</taxon>
        <taxon>Poaceae</taxon>
        <taxon>PACMAD clade</taxon>
        <taxon>Panicoideae</taxon>
        <taxon>Andropogonodae</taxon>
        <taxon>Paspaleae</taxon>
        <taxon>Paspalinae</taxon>
        <taxon>Paspalum</taxon>
    </lineage>
</organism>
<evidence type="ECO:0000313" key="2">
    <source>
        <dbReference type="EMBL" id="WVZ81273.1"/>
    </source>
</evidence>
<dbReference type="AlphaFoldDB" id="A0AAQ3TX90"/>
<feature type="compositionally biased region" description="Basic and acidic residues" evidence="1">
    <location>
        <begin position="57"/>
        <end position="67"/>
    </location>
</feature>
<feature type="region of interest" description="Disordered" evidence="1">
    <location>
        <begin position="34"/>
        <end position="67"/>
    </location>
</feature>
<dbReference type="Proteomes" id="UP001341281">
    <property type="component" value="Chromosome 06"/>
</dbReference>
<evidence type="ECO:0000313" key="3">
    <source>
        <dbReference type="Proteomes" id="UP001341281"/>
    </source>
</evidence>
<dbReference type="EMBL" id="CP144750">
    <property type="protein sequence ID" value="WVZ81273.1"/>
    <property type="molecule type" value="Genomic_DNA"/>
</dbReference>
<gene>
    <name evidence="2" type="ORF">U9M48_028666</name>
</gene>
<reference evidence="2 3" key="1">
    <citation type="submission" date="2024-02" db="EMBL/GenBank/DDBJ databases">
        <title>High-quality chromosome-scale genome assembly of Pensacola bahiagrass (Paspalum notatum Flugge var. saurae).</title>
        <authorList>
            <person name="Vega J.M."/>
            <person name="Podio M."/>
            <person name="Orjuela J."/>
            <person name="Siena L.A."/>
            <person name="Pessino S.C."/>
            <person name="Combes M.C."/>
            <person name="Mariac C."/>
            <person name="Albertini E."/>
            <person name="Pupilli F."/>
            <person name="Ortiz J.P.A."/>
            <person name="Leblanc O."/>
        </authorList>
    </citation>
    <scope>NUCLEOTIDE SEQUENCE [LARGE SCALE GENOMIC DNA]</scope>
    <source>
        <strain evidence="2">R1</strain>
        <tissue evidence="2">Leaf</tissue>
    </source>
</reference>
<sequence>MCARRPAALRAKKMRANPPAHLCLPLAATAISSAEPPSKTLEPKGLFPFHQSRRRRPEGQVRKRAEEAGVIEEEEGIGGREGDVAVRLDAVRAWRRASPSYGVNPTDAIAPYTDTKPELPYLDTTSPTAVSASSTSTRVRLLIPRQTTVWRRSRKTLNMGGFESEMVCEMGGESRHRKHGRD</sequence>
<accession>A0AAQ3TX90</accession>
<name>A0AAQ3TX90_PASNO</name>